<accession>A0ABX0TYQ3</accession>
<dbReference type="InterPro" id="IPR050213">
    <property type="entry name" value="GST_superfamily"/>
</dbReference>
<dbReference type="GO" id="GO:0004364">
    <property type="term" value="F:glutathione transferase activity"/>
    <property type="evidence" value="ECO:0007669"/>
    <property type="project" value="UniProtKB-EC"/>
</dbReference>
<keyword evidence="4" id="KW-1185">Reference proteome</keyword>
<feature type="domain" description="GST C-terminal" evidence="2">
    <location>
        <begin position="86"/>
        <end position="220"/>
    </location>
</feature>
<dbReference type="SUPFAM" id="SSF52833">
    <property type="entry name" value="Thioredoxin-like"/>
    <property type="match status" value="1"/>
</dbReference>
<dbReference type="InterPro" id="IPR036282">
    <property type="entry name" value="Glutathione-S-Trfase_C_sf"/>
</dbReference>
<name>A0ABX0TYQ3_9SPHN</name>
<protein>
    <submittedName>
        <fullName evidence="3">Glutathione S-transferase</fullName>
        <ecNumber evidence="3">2.5.1.18</ecNumber>
    </submittedName>
</protein>
<reference evidence="3 4" key="1">
    <citation type="submission" date="2020-03" db="EMBL/GenBank/DDBJ databases">
        <title>Genomic Encyclopedia of Type Strains, Phase IV (KMG-IV): sequencing the most valuable type-strain genomes for metagenomic binning, comparative biology and taxonomic classification.</title>
        <authorList>
            <person name="Goeker M."/>
        </authorList>
    </citation>
    <scope>NUCLEOTIDE SEQUENCE [LARGE SCALE GENOMIC DNA]</scope>
    <source>
        <strain evidence="3 4">DSM 22753</strain>
    </source>
</reference>
<dbReference type="PANTHER" id="PTHR11571:SF263">
    <property type="entry name" value="GLUTATHIONE S-TRANSFERASE"/>
    <property type="match status" value="1"/>
</dbReference>
<dbReference type="PROSITE" id="PS50405">
    <property type="entry name" value="GST_CTER"/>
    <property type="match status" value="1"/>
</dbReference>
<dbReference type="Pfam" id="PF14497">
    <property type="entry name" value="GST_C_3"/>
    <property type="match status" value="1"/>
</dbReference>
<dbReference type="EMBL" id="JAASQP010000001">
    <property type="protein sequence ID" value="NIJ22641.1"/>
    <property type="molecule type" value="Genomic_DNA"/>
</dbReference>
<dbReference type="InterPro" id="IPR004045">
    <property type="entry name" value="Glutathione_S-Trfase_N"/>
</dbReference>
<dbReference type="Proteomes" id="UP000788153">
    <property type="component" value="Unassembled WGS sequence"/>
</dbReference>
<dbReference type="InterPro" id="IPR010987">
    <property type="entry name" value="Glutathione-S-Trfase_C-like"/>
</dbReference>
<comment type="caution">
    <text evidence="3">The sequence shown here is derived from an EMBL/GenBank/DDBJ whole genome shotgun (WGS) entry which is preliminary data.</text>
</comment>
<organism evidence="3 4">
    <name type="scientific">Sphingomonas japonica</name>
    <dbReference type="NCBI Taxonomy" id="511662"/>
    <lineage>
        <taxon>Bacteria</taxon>
        <taxon>Pseudomonadati</taxon>
        <taxon>Pseudomonadota</taxon>
        <taxon>Alphaproteobacteria</taxon>
        <taxon>Sphingomonadales</taxon>
        <taxon>Sphingomonadaceae</taxon>
        <taxon>Sphingomonas</taxon>
    </lineage>
</organism>
<dbReference type="EC" id="2.5.1.18" evidence="3"/>
<sequence length="235" mass="27088">MAYDLWYWPTIQGRGEFVRLPLEAAGIEYNDCARVHGADALVKRLNAQSGRTAFAPPWLEDDELIIAQTHNILAYLGDKHHLAPSDREDRLWIHQLMLTIADLVAEVHAVHHPVGTSDYYEDQKPEAVRAAAQFRAERMPKFLNHFEHATDAHDGPWLIDHRWTYADLALFQIVEGLRYMFPKRMATLERDLPRLVAMRDLVADLPGIRAYLASDRRLPFNQDGIFRHYPELDAA</sequence>
<gene>
    <name evidence="3" type="ORF">FHT01_000183</name>
</gene>
<evidence type="ECO:0000313" key="3">
    <source>
        <dbReference type="EMBL" id="NIJ22641.1"/>
    </source>
</evidence>
<proteinExistence type="predicted"/>
<dbReference type="InterPro" id="IPR036249">
    <property type="entry name" value="Thioredoxin-like_sf"/>
</dbReference>
<dbReference type="CDD" id="cd03192">
    <property type="entry name" value="GST_C_Sigma_like"/>
    <property type="match status" value="1"/>
</dbReference>
<feature type="domain" description="GST N-terminal" evidence="1">
    <location>
        <begin position="1"/>
        <end position="84"/>
    </location>
</feature>
<dbReference type="PANTHER" id="PTHR11571">
    <property type="entry name" value="GLUTATHIONE S-TRANSFERASE"/>
    <property type="match status" value="1"/>
</dbReference>
<dbReference type="Gene3D" id="1.20.1050.10">
    <property type="match status" value="1"/>
</dbReference>
<keyword evidence="3" id="KW-0808">Transferase</keyword>
<evidence type="ECO:0000259" key="1">
    <source>
        <dbReference type="PROSITE" id="PS50404"/>
    </source>
</evidence>
<dbReference type="Gene3D" id="3.40.30.10">
    <property type="entry name" value="Glutaredoxin"/>
    <property type="match status" value="1"/>
</dbReference>
<evidence type="ECO:0000313" key="4">
    <source>
        <dbReference type="Proteomes" id="UP000788153"/>
    </source>
</evidence>
<dbReference type="PROSITE" id="PS50404">
    <property type="entry name" value="GST_NTER"/>
    <property type="match status" value="1"/>
</dbReference>
<dbReference type="SUPFAM" id="SSF47616">
    <property type="entry name" value="GST C-terminal domain-like"/>
    <property type="match status" value="1"/>
</dbReference>
<evidence type="ECO:0000259" key="2">
    <source>
        <dbReference type="PROSITE" id="PS50405"/>
    </source>
</evidence>
<dbReference type="InterPro" id="IPR004046">
    <property type="entry name" value="GST_C"/>
</dbReference>
<dbReference type="RefSeq" id="WP_140047866.1">
    <property type="nucleotide sequence ID" value="NZ_BAAAEV010000001.1"/>
</dbReference>